<evidence type="ECO:0000313" key="2">
    <source>
        <dbReference type="Proteomes" id="UP000178109"/>
    </source>
</evidence>
<dbReference type="AlphaFoldDB" id="A0A1G2BUB3"/>
<name>A0A1G2BUB3_9BACT</name>
<dbReference type="EMBL" id="MHKO01000017">
    <property type="protein sequence ID" value="OGY92693.1"/>
    <property type="molecule type" value="Genomic_DNA"/>
</dbReference>
<evidence type="ECO:0000313" key="1">
    <source>
        <dbReference type="EMBL" id="OGY92693.1"/>
    </source>
</evidence>
<reference evidence="1 2" key="1">
    <citation type="journal article" date="2016" name="Nat. Commun.">
        <title>Thousands of microbial genomes shed light on interconnected biogeochemical processes in an aquifer system.</title>
        <authorList>
            <person name="Anantharaman K."/>
            <person name="Brown C.T."/>
            <person name="Hug L.A."/>
            <person name="Sharon I."/>
            <person name="Castelle C.J."/>
            <person name="Probst A.J."/>
            <person name="Thomas B.C."/>
            <person name="Singh A."/>
            <person name="Wilkins M.J."/>
            <person name="Karaoz U."/>
            <person name="Brodie E.L."/>
            <person name="Williams K.H."/>
            <person name="Hubbard S.S."/>
            <person name="Banfield J.F."/>
        </authorList>
    </citation>
    <scope>NUCLEOTIDE SEQUENCE [LARGE SCALE GENOMIC DNA]</scope>
</reference>
<dbReference type="Proteomes" id="UP000178109">
    <property type="component" value="Unassembled WGS sequence"/>
</dbReference>
<gene>
    <name evidence="1" type="ORF">A3H70_05030</name>
</gene>
<sequence>MTLYVWYNFGELRREDRLRLSEYREEVYKAWPGDYGKVEEKIPLCADDELYVIIGARSGRKGHAHPSFKNEKGWPIVGPDWYHTFDSVSGTCGEMHAGFRIRPGQMAGACCSFQGRICEHGWAWVGWDGERATVLEWPEFPPQAVSEWTADGFTKLRIDALEVDLGYYTKTESRAEHYSIRISWLKEDIQKLRSGEEALDLNIQHFPSCPPKRRMRRGRFEKRKSVHFKKTFPRAPRVKISGKEEVMEFFGKFIAGRRGDPVLNEVACPTSAVPARLIRVGAGTDIEAPQTMFDEGVLVKEICFPDRRGKHPKFDTWYQISGFRALPSGNAHITVVGEQAEPPEDWAVWKKLLTRYGRATGAWRSVRLPGYVRTGQRAGRVSEWVERRAGCASVF</sequence>
<accession>A0A1G2BUB3</accession>
<comment type="caution">
    <text evidence="1">The sequence shown here is derived from an EMBL/GenBank/DDBJ whole genome shotgun (WGS) entry which is preliminary data.</text>
</comment>
<organism evidence="1 2">
    <name type="scientific">Candidatus Komeilibacteria bacterium RIFCSPLOWO2_02_FULL_48_11</name>
    <dbReference type="NCBI Taxonomy" id="1798553"/>
    <lineage>
        <taxon>Bacteria</taxon>
        <taxon>Candidatus Komeiliibacteriota</taxon>
    </lineage>
</organism>
<protein>
    <submittedName>
        <fullName evidence="1">Uncharacterized protein</fullName>
    </submittedName>
</protein>
<proteinExistence type="predicted"/>